<gene>
    <name evidence="1" type="ORF">K505DRAFT_76253</name>
</gene>
<sequence length="220" mass="24428">MAQLKPGGISRLARLFGEWRRELILRSSSGLSSEPLAPNSLHSSELLAPDLLHHTGQQSYGRHIRRVGFDMSRIMPTILGLASLHSLQVLVNYSRAAIAQLPNLRILDVSEVDFRGEQEQVVDLSRVAELRLRITILGPLNDTSQFGDVEFAQALFRCTTSLKTLRLMQGDNPFSSIASAKFDSRILERLLGLINCARSTLETLELPPAIGKHHSRDISP</sequence>
<dbReference type="AlphaFoldDB" id="A0A6A6X4B1"/>
<accession>A0A6A6X4B1</accession>
<dbReference type="EMBL" id="MU002057">
    <property type="protein sequence ID" value="KAF2790747.1"/>
    <property type="molecule type" value="Genomic_DNA"/>
</dbReference>
<protein>
    <submittedName>
        <fullName evidence="1">Uncharacterized protein</fullName>
    </submittedName>
</protein>
<organism evidence="1 2">
    <name type="scientific">Melanomma pulvis-pyrius CBS 109.77</name>
    <dbReference type="NCBI Taxonomy" id="1314802"/>
    <lineage>
        <taxon>Eukaryota</taxon>
        <taxon>Fungi</taxon>
        <taxon>Dikarya</taxon>
        <taxon>Ascomycota</taxon>
        <taxon>Pezizomycotina</taxon>
        <taxon>Dothideomycetes</taxon>
        <taxon>Pleosporomycetidae</taxon>
        <taxon>Pleosporales</taxon>
        <taxon>Melanommataceae</taxon>
        <taxon>Melanomma</taxon>
    </lineage>
</organism>
<keyword evidence="2" id="KW-1185">Reference proteome</keyword>
<dbReference type="Proteomes" id="UP000799757">
    <property type="component" value="Unassembled WGS sequence"/>
</dbReference>
<proteinExistence type="predicted"/>
<reference evidence="1" key="1">
    <citation type="journal article" date="2020" name="Stud. Mycol.">
        <title>101 Dothideomycetes genomes: a test case for predicting lifestyles and emergence of pathogens.</title>
        <authorList>
            <person name="Haridas S."/>
            <person name="Albert R."/>
            <person name="Binder M."/>
            <person name="Bloem J."/>
            <person name="Labutti K."/>
            <person name="Salamov A."/>
            <person name="Andreopoulos B."/>
            <person name="Baker S."/>
            <person name="Barry K."/>
            <person name="Bills G."/>
            <person name="Bluhm B."/>
            <person name="Cannon C."/>
            <person name="Castanera R."/>
            <person name="Culley D."/>
            <person name="Daum C."/>
            <person name="Ezra D."/>
            <person name="Gonzalez J."/>
            <person name="Henrissat B."/>
            <person name="Kuo A."/>
            <person name="Liang C."/>
            <person name="Lipzen A."/>
            <person name="Lutzoni F."/>
            <person name="Magnuson J."/>
            <person name="Mondo S."/>
            <person name="Nolan M."/>
            <person name="Ohm R."/>
            <person name="Pangilinan J."/>
            <person name="Park H.-J."/>
            <person name="Ramirez L."/>
            <person name="Alfaro M."/>
            <person name="Sun H."/>
            <person name="Tritt A."/>
            <person name="Yoshinaga Y."/>
            <person name="Zwiers L.-H."/>
            <person name="Turgeon B."/>
            <person name="Goodwin S."/>
            <person name="Spatafora J."/>
            <person name="Crous P."/>
            <person name="Grigoriev I."/>
        </authorList>
    </citation>
    <scope>NUCLEOTIDE SEQUENCE</scope>
    <source>
        <strain evidence="1">CBS 109.77</strain>
    </source>
</reference>
<evidence type="ECO:0000313" key="1">
    <source>
        <dbReference type="EMBL" id="KAF2790747.1"/>
    </source>
</evidence>
<evidence type="ECO:0000313" key="2">
    <source>
        <dbReference type="Proteomes" id="UP000799757"/>
    </source>
</evidence>
<name>A0A6A6X4B1_9PLEO</name>
<dbReference type="SUPFAM" id="SSF52047">
    <property type="entry name" value="RNI-like"/>
    <property type="match status" value="1"/>
</dbReference>